<feature type="compositionally biased region" description="Low complexity" evidence="8">
    <location>
        <begin position="38"/>
        <end position="48"/>
    </location>
</feature>
<dbReference type="GO" id="GO:0016887">
    <property type="term" value="F:ATP hydrolysis activity"/>
    <property type="evidence" value="ECO:0007669"/>
    <property type="project" value="TreeGrafter"/>
</dbReference>
<feature type="compositionally biased region" description="Low complexity" evidence="8">
    <location>
        <begin position="119"/>
        <end position="148"/>
    </location>
</feature>
<evidence type="ECO:0000256" key="3">
    <source>
        <dbReference type="ARBA" id="ARBA00022741"/>
    </source>
</evidence>
<accession>A0AAD9MMM7</accession>
<dbReference type="Gene3D" id="3.30.40.100">
    <property type="match status" value="1"/>
</dbReference>
<evidence type="ECO:0000259" key="10">
    <source>
        <dbReference type="PROSITE" id="PS50812"/>
    </source>
</evidence>
<comment type="caution">
    <text evidence="12">The sequence shown here is derived from an EMBL/GenBank/DDBJ whole genome shotgun (WGS) entry which is preliminary data.</text>
</comment>
<keyword evidence="7" id="KW-0539">Nucleus</keyword>
<feature type="region of interest" description="Disordered" evidence="8">
    <location>
        <begin position="1927"/>
        <end position="1970"/>
    </location>
</feature>
<feature type="region of interest" description="Disordered" evidence="8">
    <location>
        <begin position="1326"/>
        <end position="1374"/>
    </location>
</feature>
<evidence type="ECO:0000313" key="12">
    <source>
        <dbReference type="EMBL" id="KAK2077191.1"/>
    </source>
</evidence>
<feature type="region of interest" description="Disordered" evidence="8">
    <location>
        <begin position="813"/>
        <end position="832"/>
    </location>
</feature>
<feature type="compositionally biased region" description="Low complexity" evidence="8">
    <location>
        <begin position="1035"/>
        <end position="1049"/>
    </location>
</feature>
<dbReference type="InterPro" id="IPR027417">
    <property type="entry name" value="P-loop_NTPase"/>
</dbReference>
<feature type="compositionally biased region" description="Basic residues" evidence="8">
    <location>
        <begin position="1024"/>
        <end position="1034"/>
    </location>
</feature>
<dbReference type="InterPro" id="IPR011124">
    <property type="entry name" value="Znf_CW"/>
</dbReference>
<dbReference type="SMART" id="SM00298">
    <property type="entry name" value="CHROMO"/>
    <property type="match status" value="2"/>
</dbReference>
<dbReference type="PROSITE" id="PS50812">
    <property type="entry name" value="PWWP"/>
    <property type="match status" value="1"/>
</dbReference>
<feature type="domain" description="CW-type" evidence="11">
    <location>
        <begin position="47"/>
        <end position="100"/>
    </location>
</feature>
<feature type="compositionally biased region" description="Low complexity" evidence="8">
    <location>
        <begin position="1927"/>
        <end position="1944"/>
    </location>
</feature>
<dbReference type="Gene3D" id="2.40.50.40">
    <property type="match status" value="2"/>
</dbReference>
<feature type="region of interest" description="Disordered" evidence="8">
    <location>
        <begin position="20"/>
        <end position="50"/>
    </location>
</feature>
<keyword evidence="3" id="KW-0547">Nucleotide-binding</keyword>
<dbReference type="InterPro" id="IPR000953">
    <property type="entry name" value="Chromo/chromo_shadow_dom"/>
</dbReference>
<evidence type="ECO:0000256" key="7">
    <source>
        <dbReference type="ARBA" id="ARBA00023242"/>
    </source>
</evidence>
<dbReference type="GO" id="GO:0003677">
    <property type="term" value="F:DNA binding"/>
    <property type="evidence" value="ECO:0007669"/>
    <property type="project" value="TreeGrafter"/>
</dbReference>
<dbReference type="Pfam" id="PF00176">
    <property type="entry name" value="SNF2-rel_dom"/>
    <property type="match status" value="1"/>
</dbReference>
<keyword evidence="6" id="KW-0067">ATP-binding</keyword>
<dbReference type="Proteomes" id="UP001255856">
    <property type="component" value="Unassembled WGS sequence"/>
</dbReference>
<gene>
    <name evidence="12" type="ORF">QBZ16_004825</name>
</gene>
<feature type="region of interest" description="Disordered" evidence="8">
    <location>
        <begin position="916"/>
        <end position="950"/>
    </location>
</feature>
<dbReference type="GO" id="GO:0008270">
    <property type="term" value="F:zinc ion binding"/>
    <property type="evidence" value="ECO:0007669"/>
    <property type="project" value="UniProtKB-KW"/>
</dbReference>
<feature type="region of interest" description="Disordered" evidence="8">
    <location>
        <begin position="1252"/>
        <end position="1277"/>
    </location>
</feature>
<protein>
    <submittedName>
        <fullName evidence="12">Uncharacterized protein</fullName>
    </submittedName>
</protein>
<evidence type="ECO:0000259" key="9">
    <source>
        <dbReference type="PROSITE" id="PS50013"/>
    </source>
</evidence>
<dbReference type="SMART" id="SM00487">
    <property type="entry name" value="DEXDc"/>
    <property type="match status" value="1"/>
</dbReference>
<dbReference type="InterPro" id="IPR000330">
    <property type="entry name" value="SNF2_N"/>
</dbReference>
<dbReference type="EMBL" id="JASFZW010000007">
    <property type="protein sequence ID" value="KAK2077191.1"/>
    <property type="molecule type" value="Genomic_DNA"/>
</dbReference>
<feature type="domain" description="Chromo" evidence="9">
    <location>
        <begin position="362"/>
        <end position="422"/>
    </location>
</feature>
<sequence>MTDAQDAEMDALAALGALAEFASEQAKQEPDAEPAAPPATAGAPPKGADMQKWIQCSECEKWRKVPFNVSDTDIPDDWTCADNVWGMDTAVCGEDQAMSNDEIDYILSSQAPGGRGTSPRPTVAPARARPRGPAKAAPGRGAAEANGGAFNDQDEAAEALLGMLAFDGGAEAPGLPRGAGGARFPPGSVVWAKVEGHDWWPAVVVRRRAVPREVGPPPGGPATARSQIPVVFFKADGVPGSAPADEALGDTAVRLALRQDAAGGDDEAEYAWLPCEALRRFDPGAGPPANPDRPPGLPADPGLEDCVAAAEAAILADRAAADAIAEASSDSDGGWAAPARLDEGYEPYAASAAAAGDGAGRIVVEAILGWRWGRPDPAVPAADPAPEYLVKYGGRSHVHDEWVPEAVLLQIAKRKVLNFRKRAGASPCVLADPAWTRPERLVARRPAPGAPGWEILVKWEGLGYEAATWESEAEPLLCAPGMAPLHRDMWRRQEAALDRGPERLRLRDAEARRLVVKLLAEEGGIEGVRNGSRATVEEEGASASASGAVHASAPLVPSSALLSFVDELAGPPLAAHQLSAVAWLLRRWAARLPGGVLGDAPGMGKSVSALAFLEALRRAGSRRPSLLVVPASSLEAWEGEFRHWARPGDPEVLVYAGPFAARGTLLQSELWLRPGALEGRGLPAGPARLRHRSHTKPDVVLTTHEVLASDAADLADVPWGAVVFDDRERAGPFAVVIAGPASAEEPRGVLGLVDPAALAAIEEAEEELERRRELAEEEEDAAVDRVEGSGGHDTREEADAKGEQLSDAMDGAVDATGQPIIPNASSVSPPASPLAKLAEATLARDHGALSPCSVPGREVRVSVAPTEAQREAARLALARAYEALTDGRGGRRDGWRVGALRALLHDLRAVAVAPALAEEEEEEEAEHDGGSGEASREASFGPGASGGGAAAAKAAPAESALSVDALVATCAKLALLERLLRVARRAGLRLAVVAHDPRAGAGRAPGGGALPRTARRRWRWTRRPRPRWRRRPRLRGTSTAASSSRGSSSLHTRAAGLGTALHALDAVVLLDADPAGLSPSAPATEGTPELACAARLGNPATLRVLRLVTRCAAERVPLELAERAPRLAARLAAGNGARAGGAAALAADARAGAHRPRGGVGGESSSTVPDEEASKAPPPTPVARPHPALSSSEPPLTDAQLELLLVGGNRRPAVKGEDGGERAAAGPWPPATLQAVLGPTVSVHPTCAAPQPPPISAALESSGSATDGADAASAGSATEADLQALAEIVGPEAAATLDEGAGAEPGAHAATFWAATLEPTWRRLREEEARREEQRAAQLAGRAASLARERSDTYDASGDADDRRYADEADADGDPALLLEETGDVYDPEELAALGGARHAGVPKRARRGSRDGSAAPPPLAAPARPLSPETEALRAEWLRHEATMRAIADPTTPEAAIARAAADRVTDMARELGLPAPIVEIAHQAAEILLMMRPPGEAPSDFQEYTLVAVLAVAAHLSQHRLGERHGLVALAARYGQDADALEQVFEYIMQSLVAYRAMHVRVQQLAVEGVIRLTPGGDEDGDAGGALGGAHQAAVAASAGRAGDLDGFTGKLNAILAADLAPAALAAGPLDVGNNLVQQLGAMLAPEAPGGALPAEVDALLRNLRGIQEQVALLDRIQNLRVKNIQDEYQRFMERVRGKAQGAIDTANAAYSQQRTVLMTRFDALVNVLSQHQQSSQAAQRQQQQVAAAAAAARQQQSAYGLEAAAHEAGPVAGVVAVDPAAGTRVVEAEHPAGMPGSATAASAALQQQQLAAAANPSMNALSHAMATQFLTLQAGMAAQAAAAAAAAAGAKPSAAAAAVAAAAAAQHPFGALLAQAGHFSEPEIRAQLEQFEMLAKAGQLPPGAEQHIALLQAAMATAHAQAQAAAAAQQQQGAAAHQPHGGAQGSTPAHDRPPRSRSDSPASAEQPTLVEVVADAPEPALPAGPEQGHAAPEPPAALAVEAPVLPAQPPAPLQPVADEAGPSQADVVASQTASAPEPVPMEVNPAEPPPAPVEEAAPASFLALLGEGFPAGDAASQPSADAAQAPPASVGEAPALAAFAPSLAAPPPPPEPSLG</sequence>
<organism evidence="12 13">
    <name type="scientific">Prototheca wickerhamii</name>
    <dbReference type="NCBI Taxonomy" id="3111"/>
    <lineage>
        <taxon>Eukaryota</taxon>
        <taxon>Viridiplantae</taxon>
        <taxon>Chlorophyta</taxon>
        <taxon>core chlorophytes</taxon>
        <taxon>Trebouxiophyceae</taxon>
        <taxon>Chlorellales</taxon>
        <taxon>Chlorellaceae</taxon>
        <taxon>Prototheca</taxon>
    </lineage>
</organism>
<dbReference type="SUPFAM" id="SSF54160">
    <property type="entry name" value="Chromo domain-like"/>
    <property type="match status" value="2"/>
</dbReference>
<feature type="compositionally biased region" description="Low complexity" evidence="8">
    <location>
        <begin position="822"/>
        <end position="832"/>
    </location>
</feature>
<evidence type="ECO:0000256" key="6">
    <source>
        <dbReference type="ARBA" id="ARBA00022840"/>
    </source>
</evidence>
<evidence type="ECO:0000256" key="4">
    <source>
        <dbReference type="ARBA" id="ARBA00022771"/>
    </source>
</evidence>
<evidence type="ECO:0000256" key="5">
    <source>
        <dbReference type="ARBA" id="ARBA00022833"/>
    </source>
</evidence>
<feature type="region of interest" description="Disordered" evidence="8">
    <location>
        <begin position="109"/>
        <end position="148"/>
    </location>
</feature>
<feature type="domain" description="Chromo" evidence="9">
    <location>
        <begin position="436"/>
        <end position="473"/>
    </location>
</feature>
<evidence type="ECO:0000259" key="11">
    <source>
        <dbReference type="PROSITE" id="PS51050"/>
    </source>
</evidence>
<evidence type="ECO:0000256" key="8">
    <source>
        <dbReference type="SAM" id="MobiDB-lite"/>
    </source>
</evidence>
<dbReference type="PANTHER" id="PTHR45623:SF13">
    <property type="entry name" value="HELICASE PROTEIN MOM1"/>
    <property type="match status" value="1"/>
</dbReference>
<feature type="compositionally biased region" description="Acidic residues" evidence="8">
    <location>
        <begin position="917"/>
        <end position="926"/>
    </location>
</feature>
<feature type="region of interest" description="Disordered" evidence="8">
    <location>
        <begin position="1024"/>
        <end position="1051"/>
    </location>
</feature>
<dbReference type="InterPro" id="IPR014001">
    <property type="entry name" value="Helicase_ATP-bd"/>
</dbReference>
<proteinExistence type="predicted"/>
<dbReference type="GO" id="GO:0003682">
    <property type="term" value="F:chromatin binding"/>
    <property type="evidence" value="ECO:0007669"/>
    <property type="project" value="TreeGrafter"/>
</dbReference>
<feature type="region of interest" description="Disordered" evidence="8">
    <location>
        <begin position="1394"/>
        <end position="1429"/>
    </location>
</feature>
<feature type="domain" description="PWWP" evidence="10">
    <location>
        <begin position="186"/>
        <end position="233"/>
    </location>
</feature>
<keyword evidence="4" id="KW-0863">Zinc-finger</keyword>
<dbReference type="SUPFAM" id="SSF63748">
    <property type="entry name" value="Tudor/PWWP/MBT"/>
    <property type="match status" value="1"/>
</dbReference>
<feature type="compositionally biased region" description="Basic and acidic residues" evidence="8">
    <location>
        <begin position="782"/>
        <end position="804"/>
    </location>
</feature>
<dbReference type="InterPro" id="IPR016197">
    <property type="entry name" value="Chromo-like_dom_sf"/>
</dbReference>
<dbReference type="GO" id="GO:0140658">
    <property type="term" value="F:ATP-dependent chromatin remodeler activity"/>
    <property type="evidence" value="ECO:0007669"/>
    <property type="project" value="TreeGrafter"/>
</dbReference>
<feature type="compositionally biased region" description="Basic and acidic residues" evidence="8">
    <location>
        <begin position="1326"/>
        <end position="1335"/>
    </location>
</feature>
<feature type="compositionally biased region" description="Low complexity" evidence="8">
    <location>
        <begin position="1260"/>
        <end position="1277"/>
    </location>
</feature>
<feature type="compositionally biased region" description="Low complexity" evidence="8">
    <location>
        <begin position="1336"/>
        <end position="1346"/>
    </location>
</feature>
<dbReference type="InterPro" id="IPR038718">
    <property type="entry name" value="SNF2-like_sf"/>
</dbReference>
<comment type="subcellular location">
    <subcellularLocation>
        <location evidence="1">Nucleus</location>
    </subcellularLocation>
</comment>
<dbReference type="Pfam" id="PF07496">
    <property type="entry name" value="zf-CW"/>
    <property type="match status" value="1"/>
</dbReference>
<feature type="compositionally biased region" description="Basic and acidic residues" evidence="8">
    <location>
        <begin position="927"/>
        <end position="936"/>
    </location>
</feature>
<name>A0AAD9MMM7_PROWI</name>
<dbReference type="InterPro" id="IPR000313">
    <property type="entry name" value="PWWP_dom"/>
</dbReference>
<feature type="compositionally biased region" description="Pro residues" evidence="8">
    <location>
        <begin position="285"/>
        <end position="298"/>
    </location>
</feature>
<dbReference type="PROSITE" id="PS51050">
    <property type="entry name" value="ZF_CW"/>
    <property type="match status" value="1"/>
</dbReference>
<dbReference type="GO" id="GO:0005524">
    <property type="term" value="F:ATP binding"/>
    <property type="evidence" value="ECO:0007669"/>
    <property type="project" value="UniProtKB-KW"/>
</dbReference>
<feature type="region of interest" description="Disordered" evidence="8">
    <location>
        <begin position="768"/>
        <end position="805"/>
    </location>
</feature>
<dbReference type="Gene3D" id="2.30.30.140">
    <property type="match status" value="1"/>
</dbReference>
<dbReference type="Gene3D" id="3.40.50.10810">
    <property type="entry name" value="Tandem AAA-ATPase domain"/>
    <property type="match status" value="1"/>
</dbReference>
<dbReference type="GO" id="GO:0000785">
    <property type="term" value="C:chromatin"/>
    <property type="evidence" value="ECO:0007669"/>
    <property type="project" value="TreeGrafter"/>
</dbReference>
<evidence type="ECO:0000256" key="1">
    <source>
        <dbReference type="ARBA" id="ARBA00004123"/>
    </source>
</evidence>
<evidence type="ECO:0000313" key="13">
    <source>
        <dbReference type="Proteomes" id="UP001255856"/>
    </source>
</evidence>
<keyword evidence="5" id="KW-0862">Zinc</keyword>
<feature type="region of interest" description="Disordered" evidence="8">
    <location>
        <begin position="1148"/>
        <end position="1194"/>
    </location>
</feature>
<reference evidence="12" key="1">
    <citation type="submission" date="2021-01" db="EMBL/GenBank/DDBJ databases">
        <authorList>
            <person name="Eckstrom K.M.E."/>
        </authorList>
    </citation>
    <scope>NUCLEOTIDE SEQUENCE</scope>
    <source>
        <strain evidence="12">UVCC 0001</strain>
    </source>
</reference>
<feature type="region of interest" description="Disordered" evidence="8">
    <location>
        <begin position="282"/>
        <end position="302"/>
    </location>
</feature>
<keyword evidence="13" id="KW-1185">Reference proteome</keyword>
<dbReference type="Pfam" id="PF00855">
    <property type="entry name" value="PWWP"/>
    <property type="match status" value="1"/>
</dbReference>
<feature type="compositionally biased region" description="Low complexity" evidence="8">
    <location>
        <begin position="2073"/>
        <end position="2097"/>
    </location>
</feature>
<feature type="compositionally biased region" description="Basic and acidic residues" evidence="8">
    <location>
        <begin position="1952"/>
        <end position="1961"/>
    </location>
</feature>
<dbReference type="SUPFAM" id="SSF52540">
    <property type="entry name" value="P-loop containing nucleoside triphosphate hydrolases"/>
    <property type="match status" value="1"/>
</dbReference>
<keyword evidence="2" id="KW-0479">Metal-binding</keyword>
<feature type="region of interest" description="Disordered" evidence="8">
    <location>
        <begin position="2009"/>
        <end position="2097"/>
    </location>
</feature>
<dbReference type="GO" id="GO:0042393">
    <property type="term" value="F:histone binding"/>
    <property type="evidence" value="ECO:0007669"/>
    <property type="project" value="TreeGrafter"/>
</dbReference>
<evidence type="ECO:0000256" key="2">
    <source>
        <dbReference type="ARBA" id="ARBA00022723"/>
    </source>
</evidence>
<dbReference type="PROSITE" id="PS50013">
    <property type="entry name" value="CHROMO_2"/>
    <property type="match status" value="2"/>
</dbReference>
<dbReference type="PANTHER" id="PTHR45623">
    <property type="entry name" value="CHROMODOMAIN-HELICASE-DNA-BINDING PROTEIN 3-RELATED-RELATED"/>
    <property type="match status" value="1"/>
</dbReference>
<dbReference type="GO" id="GO:0005634">
    <property type="term" value="C:nucleus"/>
    <property type="evidence" value="ECO:0007669"/>
    <property type="project" value="UniProtKB-SubCell"/>
</dbReference>